<evidence type="ECO:0000313" key="1">
    <source>
        <dbReference type="EMBL" id="SVD80290.1"/>
    </source>
</evidence>
<gene>
    <name evidence="1" type="ORF">METZ01_LOCUS433144</name>
</gene>
<organism evidence="1">
    <name type="scientific">marine metagenome</name>
    <dbReference type="NCBI Taxonomy" id="408172"/>
    <lineage>
        <taxon>unclassified sequences</taxon>
        <taxon>metagenomes</taxon>
        <taxon>ecological metagenomes</taxon>
    </lineage>
</organism>
<sequence>DSYSILLLKEKLLVSCWSFVEGEFYSSKMARKDAVSFLRKEAFLNKNEAENLIDQSSLDFFPAIKGFIGMVEMESLKKEYEIKTGQKYNLFNFNKEVLLHGAIPFYKLKKEVISM</sequence>
<feature type="non-terminal residue" evidence="1">
    <location>
        <position position="1"/>
    </location>
</feature>
<accession>A0A382YB17</accession>
<dbReference type="AlphaFoldDB" id="A0A382YB17"/>
<reference evidence="1" key="1">
    <citation type="submission" date="2018-05" db="EMBL/GenBank/DDBJ databases">
        <authorList>
            <person name="Lanie J.A."/>
            <person name="Ng W.-L."/>
            <person name="Kazmierczak K.M."/>
            <person name="Andrzejewski T.M."/>
            <person name="Davidsen T.M."/>
            <person name="Wayne K.J."/>
            <person name="Tettelin H."/>
            <person name="Glass J.I."/>
            <person name="Rusch D."/>
            <person name="Podicherti R."/>
            <person name="Tsui H.-C.T."/>
            <person name="Winkler M.E."/>
        </authorList>
    </citation>
    <scope>NUCLEOTIDE SEQUENCE</scope>
</reference>
<evidence type="ECO:0008006" key="2">
    <source>
        <dbReference type="Google" id="ProtNLM"/>
    </source>
</evidence>
<protein>
    <recommendedName>
        <fullName evidence="2">DUF885 domain-containing protein</fullName>
    </recommendedName>
</protein>
<proteinExistence type="predicted"/>
<dbReference type="EMBL" id="UINC01174257">
    <property type="protein sequence ID" value="SVD80290.1"/>
    <property type="molecule type" value="Genomic_DNA"/>
</dbReference>
<dbReference type="InterPro" id="IPR010281">
    <property type="entry name" value="DUF885"/>
</dbReference>
<dbReference type="Pfam" id="PF05960">
    <property type="entry name" value="DUF885"/>
    <property type="match status" value="1"/>
</dbReference>
<name>A0A382YB17_9ZZZZ</name>